<keyword evidence="1" id="KW-0732">Signal</keyword>
<dbReference type="AlphaFoldDB" id="A0A317Y795"/>
<name>A0A317Y795_MAIZE</name>
<reference evidence="2" key="1">
    <citation type="journal article" date="2018" name="Nat. Genet.">
        <title>Extensive intraspecific gene order and gene structural variations between Mo17 and other maize genomes.</title>
        <authorList>
            <person name="Sun S."/>
            <person name="Zhou Y."/>
            <person name="Chen J."/>
            <person name="Shi J."/>
            <person name="Zhao H."/>
            <person name="Zhao H."/>
            <person name="Song W."/>
            <person name="Zhang M."/>
            <person name="Cui Y."/>
            <person name="Dong X."/>
            <person name="Liu H."/>
            <person name="Ma X."/>
            <person name="Jiao Y."/>
            <person name="Wang B."/>
            <person name="Wei X."/>
            <person name="Stein J.C."/>
            <person name="Glaubitz J.C."/>
            <person name="Lu F."/>
            <person name="Yu G."/>
            <person name="Liang C."/>
            <person name="Fengler K."/>
            <person name="Li B."/>
            <person name="Rafalski A."/>
            <person name="Schnable P.S."/>
            <person name="Ware D.H."/>
            <person name="Buckler E.S."/>
            <person name="Lai J."/>
        </authorList>
    </citation>
    <scope>NUCLEOTIDE SEQUENCE [LARGE SCALE GENOMIC DNA]</scope>
    <source>
        <tissue evidence="2">Seedling</tissue>
    </source>
</reference>
<evidence type="ECO:0000256" key="1">
    <source>
        <dbReference type="SAM" id="SignalP"/>
    </source>
</evidence>
<accession>A0A317Y795</accession>
<proteinExistence type="predicted"/>
<feature type="signal peptide" evidence="1">
    <location>
        <begin position="1"/>
        <end position="18"/>
    </location>
</feature>
<feature type="chain" id="PRO_5016248799" evidence="1">
    <location>
        <begin position="19"/>
        <end position="41"/>
    </location>
</feature>
<evidence type="ECO:0000313" key="2">
    <source>
        <dbReference type="EMBL" id="PWZ53552.1"/>
    </source>
</evidence>
<dbReference type="Proteomes" id="UP000251960">
    <property type="component" value="Chromosome 1"/>
</dbReference>
<comment type="caution">
    <text evidence="2">The sequence shown here is derived from an EMBL/GenBank/DDBJ whole genome shotgun (WGS) entry which is preliminary data.</text>
</comment>
<gene>
    <name evidence="2" type="ORF">Zm00014a_035787</name>
</gene>
<sequence>MHCLLVIALGMLVTIIMSQSVQKSSLPLIKLKCPTAAFCLL</sequence>
<dbReference type="EMBL" id="NCVQ01000001">
    <property type="protein sequence ID" value="PWZ53552.1"/>
    <property type="molecule type" value="Genomic_DNA"/>
</dbReference>
<protein>
    <submittedName>
        <fullName evidence="2">Uncharacterized protein</fullName>
    </submittedName>
</protein>
<organism evidence="2">
    <name type="scientific">Zea mays</name>
    <name type="common">Maize</name>
    <dbReference type="NCBI Taxonomy" id="4577"/>
    <lineage>
        <taxon>Eukaryota</taxon>
        <taxon>Viridiplantae</taxon>
        <taxon>Streptophyta</taxon>
        <taxon>Embryophyta</taxon>
        <taxon>Tracheophyta</taxon>
        <taxon>Spermatophyta</taxon>
        <taxon>Magnoliopsida</taxon>
        <taxon>Liliopsida</taxon>
        <taxon>Poales</taxon>
        <taxon>Poaceae</taxon>
        <taxon>PACMAD clade</taxon>
        <taxon>Panicoideae</taxon>
        <taxon>Andropogonodae</taxon>
        <taxon>Andropogoneae</taxon>
        <taxon>Tripsacinae</taxon>
        <taxon>Zea</taxon>
    </lineage>
</organism>